<comment type="caution">
    <text evidence="1">The sequence shown here is derived from an EMBL/GenBank/DDBJ whole genome shotgun (WGS) entry which is preliminary data.</text>
</comment>
<dbReference type="AlphaFoldDB" id="A0A366DKI3"/>
<name>A0A366DKI3_9HYPH</name>
<evidence type="ECO:0000313" key="1">
    <source>
        <dbReference type="EMBL" id="RBO90445.1"/>
    </source>
</evidence>
<proteinExistence type="predicted"/>
<dbReference type="OrthoDB" id="8365415at2"/>
<gene>
    <name evidence="1" type="ORF">DFR47_1136</name>
</gene>
<reference evidence="1 2" key="1">
    <citation type="submission" date="2018-06" db="EMBL/GenBank/DDBJ databases">
        <title>Genomic Encyclopedia of Type Strains, Phase IV (KMG-IV): sequencing the most valuable type-strain genomes for metagenomic binning, comparative biology and taxonomic classification.</title>
        <authorList>
            <person name="Goeker M."/>
        </authorList>
    </citation>
    <scope>NUCLEOTIDE SEQUENCE [LARGE SCALE GENOMIC DNA]</scope>
    <source>
        <strain evidence="1 2">DSM 25619</strain>
    </source>
</reference>
<dbReference type="EMBL" id="QNRH01000013">
    <property type="protein sequence ID" value="RBO90445.1"/>
    <property type="molecule type" value="Genomic_DNA"/>
</dbReference>
<dbReference type="Proteomes" id="UP000252893">
    <property type="component" value="Unassembled WGS sequence"/>
</dbReference>
<keyword evidence="2" id="KW-1185">Reference proteome</keyword>
<dbReference type="RefSeq" id="WP_147245652.1">
    <property type="nucleotide sequence ID" value="NZ_QNRH01000013.1"/>
</dbReference>
<evidence type="ECO:0000313" key="2">
    <source>
        <dbReference type="Proteomes" id="UP000252893"/>
    </source>
</evidence>
<accession>A0A366DKI3</accession>
<sequence>MARDKVRCCPSCLQPLPDRQGIRVLDNGAAVIADKVRYNFPIVKGALFLALYNKHPSPMTHDALLDVIAHTKNYPLDEPGRRVLSVHFCLMNQTLRGSRMRIKPVWGFGYELDIQPINAGEANKNSNKRKRG</sequence>
<protein>
    <submittedName>
        <fullName evidence="1">Uncharacterized protein</fullName>
    </submittedName>
</protein>
<organism evidence="1 2">
    <name type="scientific">Pseudochrobactrum asaccharolyticum</name>
    <dbReference type="NCBI Taxonomy" id="354351"/>
    <lineage>
        <taxon>Bacteria</taxon>
        <taxon>Pseudomonadati</taxon>
        <taxon>Pseudomonadota</taxon>
        <taxon>Alphaproteobacteria</taxon>
        <taxon>Hyphomicrobiales</taxon>
        <taxon>Brucellaceae</taxon>
        <taxon>Pseudochrobactrum</taxon>
    </lineage>
</organism>